<dbReference type="InterPro" id="IPR051013">
    <property type="entry name" value="MBL_superfamily_lactonases"/>
</dbReference>
<dbReference type="PANTHER" id="PTHR42978">
    <property type="entry name" value="QUORUM-QUENCHING LACTONASE YTNP-RELATED-RELATED"/>
    <property type="match status" value="1"/>
</dbReference>
<dbReference type="SMART" id="SM00849">
    <property type="entry name" value="Lactamase_B"/>
    <property type="match status" value="1"/>
</dbReference>
<gene>
    <name evidence="7" type="ORF">DFR69_12141</name>
</gene>
<dbReference type="PANTHER" id="PTHR42978:SF2">
    <property type="entry name" value="102 KBASES UNSTABLE REGION: FROM 1 TO 119443"/>
    <property type="match status" value="1"/>
</dbReference>
<dbReference type="GO" id="GO:0016787">
    <property type="term" value="F:hydrolase activity"/>
    <property type="evidence" value="ECO:0007669"/>
    <property type="project" value="UniProtKB-KW"/>
</dbReference>
<dbReference type="Gene3D" id="3.60.15.10">
    <property type="entry name" value="Ribonuclease Z/Hydroxyacylglutathione hydrolase-like"/>
    <property type="match status" value="1"/>
</dbReference>
<evidence type="ECO:0000256" key="1">
    <source>
        <dbReference type="ARBA" id="ARBA00001947"/>
    </source>
</evidence>
<name>A0A317N0Z2_9NOCA</name>
<evidence type="ECO:0000256" key="2">
    <source>
        <dbReference type="ARBA" id="ARBA00007749"/>
    </source>
</evidence>
<dbReference type="RefSeq" id="WP_110041661.1">
    <property type="nucleotide sequence ID" value="NZ_QGTL01000021.1"/>
</dbReference>
<evidence type="ECO:0000313" key="8">
    <source>
        <dbReference type="Proteomes" id="UP000246410"/>
    </source>
</evidence>
<evidence type="ECO:0000313" key="7">
    <source>
        <dbReference type="EMBL" id="PWV67591.1"/>
    </source>
</evidence>
<comment type="similarity">
    <text evidence="2">Belongs to the metallo-beta-lactamase superfamily.</text>
</comment>
<dbReference type="GO" id="GO:0046872">
    <property type="term" value="F:metal ion binding"/>
    <property type="evidence" value="ECO:0007669"/>
    <property type="project" value="UniProtKB-KW"/>
</dbReference>
<dbReference type="AlphaFoldDB" id="A0A317N0Z2"/>
<dbReference type="InterPro" id="IPR036866">
    <property type="entry name" value="RibonucZ/Hydroxyglut_hydro"/>
</dbReference>
<evidence type="ECO:0000256" key="4">
    <source>
        <dbReference type="ARBA" id="ARBA00022801"/>
    </source>
</evidence>
<evidence type="ECO:0000256" key="3">
    <source>
        <dbReference type="ARBA" id="ARBA00022723"/>
    </source>
</evidence>
<comment type="cofactor">
    <cofactor evidence="1">
        <name>Zn(2+)</name>
        <dbReference type="ChEBI" id="CHEBI:29105"/>
    </cofactor>
</comment>
<dbReference type="Pfam" id="PF00753">
    <property type="entry name" value="Lactamase_B"/>
    <property type="match status" value="1"/>
</dbReference>
<dbReference type="SUPFAM" id="SSF56281">
    <property type="entry name" value="Metallo-hydrolase/oxidoreductase"/>
    <property type="match status" value="1"/>
</dbReference>
<dbReference type="CDD" id="cd07729">
    <property type="entry name" value="AHL_lactonase_MBL-fold"/>
    <property type="match status" value="1"/>
</dbReference>
<keyword evidence="8" id="KW-1185">Reference proteome</keyword>
<keyword evidence="3" id="KW-0479">Metal-binding</keyword>
<evidence type="ECO:0000256" key="5">
    <source>
        <dbReference type="ARBA" id="ARBA00022833"/>
    </source>
</evidence>
<sequence>MSADTVANKLWALDGAYFTLPLNLIVLGGQGDITVPIPVYVIEHPKGLIVFDTGVAPEAWDDPRAVYGPLVDVFELTCPPENLLERQFAKTGHRLADVTHVIVSHSHFDHTGGMGLFPQAKFYMSTEDLRYAFWPDDFCAGFFRHEDIDRTRGWDWNPIGSDLDLFGDGSIRILRTPGHTHGQLSLLVRLPHRKILLTADAVHVRANIDQRVPCPVDLDTTTAIASIERIRQVAAAEGADIWVMHDPGDWESFKTPAGYLH</sequence>
<keyword evidence="5" id="KW-0862">Zinc</keyword>
<dbReference type="InterPro" id="IPR001279">
    <property type="entry name" value="Metallo-B-lactamas"/>
</dbReference>
<comment type="caution">
    <text evidence="7">The sequence shown here is derived from an EMBL/GenBank/DDBJ whole genome shotgun (WGS) entry which is preliminary data.</text>
</comment>
<feature type="domain" description="Metallo-beta-lactamase" evidence="6">
    <location>
        <begin position="36"/>
        <end position="245"/>
    </location>
</feature>
<proteinExistence type="inferred from homology"/>
<dbReference type="EMBL" id="QGTL01000021">
    <property type="protein sequence ID" value="PWV67591.1"/>
    <property type="molecule type" value="Genomic_DNA"/>
</dbReference>
<reference evidence="7 8" key="1">
    <citation type="submission" date="2018-05" db="EMBL/GenBank/DDBJ databases">
        <title>Genomic Encyclopedia of Type Strains, Phase IV (KMG-IV): sequencing the most valuable type-strain genomes for metagenomic binning, comparative biology and taxonomic classification.</title>
        <authorList>
            <person name="Goeker M."/>
        </authorList>
    </citation>
    <scope>NUCLEOTIDE SEQUENCE [LARGE SCALE GENOMIC DNA]</scope>
    <source>
        <strain evidence="7 8">DSM 44717</strain>
    </source>
</reference>
<accession>A0A317N0Z2</accession>
<organism evidence="7 8">
    <name type="scientific">Nocardia neocaledoniensis</name>
    <dbReference type="NCBI Taxonomy" id="236511"/>
    <lineage>
        <taxon>Bacteria</taxon>
        <taxon>Bacillati</taxon>
        <taxon>Actinomycetota</taxon>
        <taxon>Actinomycetes</taxon>
        <taxon>Mycobacteriales</taxon>
        <taxon>Nocardiaceae</taxon>
        <taxon>Nocardia</taxon>
    </lineage>
</organism>
<dbReference type="Proteomes" id="UP000246410">
    <property type="component" value="Unassembled WGS sequence"/>
</dbReference>
<evidence type="ECO:0000259" key="6">
    <source>
        <dbReference type="SMART" id="SM00849"/>
    </source>
</evidence>
<protein>
    <submittedName>
        <fullName evidence="7">Metallo-beta-lactamase superfamily protein</fullName>
    </submittedName>
</protein>
<keyword evidence="4" id="KW-0378">Hydrolase</keyword>